<evidence type="ECO:0000313" key="2">
    <source>
        <dbReference type="Proteomes" id="UP001164539"/>
    </source>
</evidence>
<comment type="caution">
    <text evidence="1">The sequence shown here is derived from an EMBL/GenBank/DDBJ whole genome shotgun (WGS) entry which is preliminary data.</text>
</comment>
<dbReference type="Proteomes" id="UP001164539">
    <property type="component" value="Chromosome 1"/>
</dbReference>
<sequence length="123" mass="12757">MASNSQQGAAGPPVKPWERADTSSGPTPFKPPSSGNTSDVVEASGTARPGEIVSTADRNTVVNTLTRPVPTRPWEQQNYGNTTYGGYNSGYNSSLNYNSGYGSGMFGSSYGGVGGSYGGGLYW</sequence>
<organism evidence="1 2">
    <name type="scientific">Melia azedarach</name>
    <name type="common">Chinaberry tree</name>
    <dbReference type="NCBI Taxonomy" id="155640"/>
    <lineage>
        <taxon>Eukaryota</taxon>
        <taxon>Viridiplantae</taxon>
        <taxon>Streptophyta</taxon>
        <taxon>Embryophyta</taxon>
        <taxon>Tracheophyta</taxon>
        <taxon>Spermatophyta</taxon>
        <taxon>Magnoliopsida</taxon>
        <taxon>eudicotyledons</taxon>
        <taxon>Gunneridae</taxon>
        <taxon>Pentapetalae</taxon>
        <taxon>rosids</taxon>
        <taxon>malvids</taxon>
        <taxon>Sapindales</taxon>
        <taxon>Meliaceae</taxon>
        <taxon>Melia</taxon>
    </lineage>
</organism>
<keyword evidence="2" id="KW-1185">Reference proteome</keyword>
<accession>A0ACC1Z454</accession>
<reference evidence="1 2" key="1">
    <citation type="journal article" date="2023" name="Science">
        <title>Complex scaffold remodeling in plant triterpene biosynthesis.</title>
        <authorList>
            <person name="De La Pena R."/>
            <person name="Hodgson H."/>
            <person name="Liu J.C."/>
            <person name="Stephenson M.J."/>
            <person name="Martin A.C."/>
            <person name="Owen C."/>
            <person name="Harkess A."/>
            <person name="Leebens-Mack J."/>
            <person name="Jimenez L.E."/>
            <person name="Osbourn A."/>
            <person name="Sattely E.S."/>
        </authorList>
    </citation>
    <scope>NUCLEOTIDE SEQUENCE [LARGE SCALE GENOMIC DNA]</scope>
    <source>
        <strain evidence="2">cv. JPN11</strain>
        <tissue evidence="1">Leaf</tissue>
    </source>
</reference>
<proteinExistence type="predicted"/>
<evidence type="ECO:0000313" key="1">
    <source>
        <dbReference type="EMBL" id="KAJ4730318.1"/>
    </source>
</evidence>
<protein>
    <submittedName>
        <fullName evidence="1">Peroxisomal membrane protein 13-like</fullName>
    </submittedName>
</protein>
<dbReference type="EMBL" id="CM051394">
    <property type="protein sequence ID" value="KAJ4730318.1"/>
    <property type="molecule type" value="Genomic_DNA"/>
</dbReference>
<gene>
    <name evidence="1" type="ORF">OWV82_002968</name>
</gene>
<name>A0ACC1Z454_MELAZ</name>